<gene>
    <name evidence="1" type="ORF">BscR1v2_002170</name>
</gene>
<dbReference type="AlphaFoldDB" id="A0A1S6XNI7"/>
<dbReference type="EMBL" id="CP019789">
    <property type="protein sequence ID" value="AQX30172.1"/>
    <property type="molecule type" value="Genomic_DNA"/>
</dbReference>
<protein>
    <recommendedName>
        <fullName evidence="3">Right handed beta helix region</fullName>
    </recommendedName>
</protein>
<proteinExistence type="predicted"/>
<dbReference type="STRING" id="687861.BscR1v2_002170"/>
<name>A0A1S6XNI7_BARSR</name>
<sequence length="248" mass="25633">MDISRFATGVYAKKGVLKMTGGSVKGFTEYGVMVGEGVESASLMGTTITGDGKGTGVMMMGGDVMLNMVNILKVKTGVRVEKGMLKILEGSVTEFTGTGVMVGSEVKSASLMGTTITGDGKGTGVMMMGGDVMLNMVNISRVKTGVYAEKGTLIMNQGSVTDFASYGVMVGDGVKSASLMGVEITGKDSGDSYGVYAMGGDVTLNMVMISQVEMGVYARKGVLKMEGGSVTEFTKTGVIPVMCHTDLN</sequence>
<accession>A0A1S6XNI7</accession>
<dbReference type="Proteomes" id="UP000190811">
    <property type="component" value="Chromosome"/>
</dbReference>
<reference evidence="2" key="1">
    <citation type="journal article" date="2017" name="Genome Biol. Evol.">
        <title>Evolutionary Dynamics of Pathoadaptation Revealed by Three Independent Acquisitions of the VirB/D4 Type IV Secretion System in Bartonella.</title>
        <authorList>
            <person name="Harms A."/>
            <person name="Segers F.H."/>
            <person name="Quebatte M."/>
            <person name="Mistl C."/>
            <person name="Manfredi P."/>
            <person name="Korner J."/>
            <person name="Chomel B.B."/>
            <person name="Kosoy M."/>
            <person name="Maruyama S."/>
            <person name="Engel P."/>
            <person name="Dehio C."/>
        </authorList>
    </citation>
    <scope>NUCLEOTIDE SEQUENCE [LARGE SCALE GENOMIC DNA]</scope>
    <source>
        <strain evidence="2">R1</strain>
    </source>
</reference>
<evidence type="ECO:0000313" key="1">
    <source>
        <dbReference type="EMBL" id="AQX30172.1"/>
    </source>
</evidence>
<evidence type="ECO:0000313" key="2">
    <source>
        <dbReference type="Proteomes" id="UP000190811"/>
    </source>
</evidence>
<organism evidence="1 2">
    <name type="scientific">Bartonella schoenbuchensis (strain DSM 13525 / NCTC 13165 / R1)</name>
    <dbReference type="NCBI Taxonomy" id="687861"/>
    <lineage>
        <taxon>Bacteria</taxon>
        <taxon>Pseudomonadati</taxon>
        <taxon>Pseudomonadota</taxon>
        <taxon>Alphaproteobacteria</taxon>
        <taxon>Hyphomicrobiales</taxon>
        <taxon>Bartonellaceae</taxon>
        <taxon>Bartonella</taxon>
    </lineage>
</organism>
<evidence type="ECO:0008006" key="3">
    <source>
        <dbReference type="Google" id="ProtNLM"/>
    </source>
</evidence>